<feature type="chain" id="PRO_5042293897" evidence="2">
    <location>
        <begin position="21"/>
        <end position="206"/>
    </location>
</feature>
<dbReference type="AlphaFoldDB" id="A0AAE3NB81"/>
<comment type="caution">
    <text evidence="3">The sequence shown here is derived from an EMBL/GenBank/DDBJ whole genome shotgun (WGS) entry which is preliminary data.</text>
</comment>
<organism evidence="3 4">
    <name type="scientific">Xenophilus arseniciresistens</name>
    <dbReference type="NCBI Taxonomy" id="1283306"/>
    <lineage>
        <taxon>Bacteria</taxon>
        <taxon>Pseudomonadati</taxon>
        <taxon>Pseudomonadota</taxon>
        <taxon>Betaproteobacteria</taxon>
        <taxon>Burkholderiales</taxon>
        <taxon>Comamonadaceae</taxon>
        <taxon>Xenophilus</taxon>
    </lineage>
</organism>
<dbReference type="InterPro" id="IPR012899">
    <property type="entry name" value="LTXXQ"/>
</dbReference>
<keyword evidence="4" id="KW-1185">Reference proteome</keyword>
<reference evidence="3" key="1">
    <citation type="submission" date="2023-01" db="EMBL/GenBank/DDBJ databases">
        <title>Xenophilus mangrovi sp. nov., isolated from soil of Mangrove nature reserve.</title>
        <authorList>
            <person name="Xu S."/>
            <person name="Liu Z."/>
            <person name="Xu Y."/>
        </authorList>
    </citation>
    <scope>NUCLEOTIDE SEQUENCE</scope>
    <source>
        <strain evidence="3">YW8</strain>
    </source>
</reference>
<protein>
    <submittedName>
        <fullName evidence="3">Spy/CpxP family protein refolding chaperone</fullName>
    </submittedName>
</protein>
<feature type="signal peptide" evidence="2">
    <location>
        <begin position="1"/>
        <end position="20"/>
    </location>
</feature>
<dbReference type="Proteomes" id="UP001212602">
    <property type="component" value="Unassembled WGS sequence"/>
</dbReference>
<evidence type="ECO:0000256" key="1">
    <source>
        <dbReference type="SAM" id="MobiDB-lite"/>
    </source>
</evidence>
<name>A0AAE3NB81_9BURK</name>
<gene>
    <name evidence="3" type="ORF">PGB34_22510</name>
</gene>
<feature type="region of interest" description="Disordered" evidence="1">
    <location>
        <begin position="25"/>
        <end position="83"/>
    </location>
</feature>
<accession>A0AAE3NB81</accession>
<feature type="compositionally biased region" description="Basic and acidic residues" evidence="1">
    <location>
        <begin position="51"/>
        <end position="83"/>
    </location>
</feature>
<evidence type="ECO:0000313" key="3">
    <source>
        <dbReference type="EMBL" id="MDA7419155.1"/>
    </source>
</evidence>
<dbReference type="Pfam" id="PF07813">
    <property type="entry name" value="LTXXQ"/>
    <property type="match status" value="1"/>
</dbReference>
<keyword evidence="2" id="KW-0732">Signal</keyword>
<feature type="compositionally biased region" description="Basic residues" evidence="1">
    <location>
        <begin position="180"/>
        <end position="194"/>
    </location>
</feature>
<evidence type="ECO:0000256" key="2">
    <source>
        <dbReference type="SAM" id="SignalP"/>
    </source>
</evidence>
<feature type="compositionally biased region" description="Low complexity" evidence="1">
    <location>
        <begin position="25"/>
        <end position="39"/>
    </location>
</feature>
<dbReference type="EMBL" id="JAQIPB010000014">
    <property type="protein sequence ID" value="MDA7419155.1"/>
    <property type="molecule type" value="Genomic_DNA"/>
</dbReference>
<sequence length="206" mass="22639">MISLRQRVLWASLMASAAFAASAQQPAPVSAPVQAQMAPSGPSPQEAAQARAEKSGHRADQHQKKKLDPAERHARMQKRMAERQAQLKDKLKLSGTQEAAWTQYTGAIKPPAPPAAGQPRFTRADFAKLTTPERLDRMQARQAERQARFAERATATKQFYAQLSPEQQKTFDAETAKRFGGPRHGHGPHRHHGAEHKSSAAPSTQS</sequence>
<dbReference type="GO" id="GO:0042597">
    <property type="term" value="C:periplasmic space"/>
    <property type="evidence" value="ECO:0007669"/>
    <property type="project" value="InterPro"/>
</dbReference>
<proteinExistence type="predicted"/>
<evidence type="ECO:0000313" key="4">
    <source>
        <dbReference type="Proteomes" id="UP001212602"/>
    </source>
</evidence>
<dbReference type="RefSeq" id="WP_271430354.1">
    <property type="nucleotide sequence ID" value="NZ_JAQIPB010000014.1"/>
</dbReference>
<feature type="region of interest" description="Disordered" evidence="1">
    <location>
        <begin position="163"/>
        <end position="206"/>
    </location>
</feature>